<dbReference type="CDD" id="cd02966">
    <property type="entry name" value="TlpA_like_family"/>
    <property type="match status" value="1"/>
</dbReference>
<protein>
    <submittedName>
        <fullName evidence="6">TlpA family protein disulfide reductase</fullName>
    </submittedName>
</protein>
<keyword evidence="3" id="KW-1015">Disulfide bond</keyword>
<dbReference type="InterPro" id="IPR050553">
    <property type="entry name" value="Thioredoxin_ResA/DsbE_sf"/>
</dbReference>
<name>A0A8A4TPI3_SULCO</name>
<dbReference type="EMBL" id="CP071793">
    <property type="protein sequence ID" value="QTD51879.1"/>
    <property type="molecule type" value="Genomic_DNA"/>
</dbReference>
<evidence type="ECO:0000313" key="7">
    <source>
        <dbReference type="Proteomes" id="UP000663929"/>
    </source>
</evidence>
<keyword evidence="4" id="KW-0676">Redox-active center</keyword>
<dbReference type="InterPro" id="IPR000866">
    <property type="entry name" value="AhpC/TSA"/>
</dbReference>
<dbReference type="Pfam" id="PF00578">
    <property type="entry name" value="AhpC-TSA"/>
    <property type="match status" value="1"/>
</dbReference>
<evidence type="ECO:0000256" key="4">
    <source>
        <dbReference type="ARBA" id="ARBA00023284"/>
    </source>
</evidence>
<dbReference type="InterPro" id="IPR036249">
    <property type="entry name" value="Thioredoxin-like_sf"/>
</dbReference>
<dbReference type="GO" id="GO:0016209">
    <property type="term" value="F:antioxidant activity"/>
    <property type="evidence" value="ECO:0007669"/>
    <property type="project" value="InterPro"/>
</dbReference>
<feature type="domain" description="Thioredoxin" evidence="5">
    <location>
        <begin position="226"/>
        <end position="364"/>
    </location>
</feature>
<comment type="subcellular location">
    <subcellularLocation>
        <location evidence="1">Cell envelope</location>
    </subcellularLocation>
</comment>
<dbReference type="PROSITE" id="PS51352">
    <property type="entry name" value="THIOREDOXIN_2"/>
    <property type="match status" value="1"/>
</dbReference>
<dbReference type="Proteomes" id="UP000663929">
    <property type="component" value="Chromosome"/>
</dbReference>
<dbReference type="InterPro" id="IPR017937">
    <property type="entry name" value="Thioredoxin_CS"/>
</dbReference>
<dbReference type="KEGG" id="scor:J3U87_05355"/>
<evidence type="ECO:0000256" key="2">
    <source>
        <dbReference type="ARBA" id="ARBA00022748"/>
    </source>
</evidence>
<dbReference type="SUPFAM" id="SSF52833">
    <property type="entry name" value="Thioredoxin-like"/>
    <property type="match status" value="1"/>
</dbReference>
<dbReference type="PROSITE" id="PS00194">
    <property type="entry name" value="THIOREDOXIN_1"/>
    <property type="match status" value="1"/>
</dbReference>
<dbReference type="AlphaFoldDB" id="A0A8A4TPI3"/>
<evidence type="ECO:0000313" key="6">
    <source>
        <dbReference type="EMBL" id="QTD51879.1"/>
    </source>
</evidence>
<dbReference type="GO" id="GO:0016491">
    <property type="term" value="F:oxidoreductase activity"/>
    <property type="evidence" value="ECO:0007669"/>
    <property type="project" value="InterPro"/>
</dbReference>
<dbReference type="InterPro" id="IPR013766">
    <property type="entry name" value="Thioredoxin_domain"/>
</dbReference>
<dbReference type="PANTHER" id="PTHR42852">
    <property type="entry name" value="THIOL:DISULFIDE INTERCHANGE PROTEIN DSBE"/>
    <property type="match status" value="1"/>
</dbReference>
<keyword evidence="7" id="KW-1185">Reference proteome</keyword>
<dbReference type="PANTHER" id="PTHR42852:SF6">
    <property type="entry name" value="THIOL:DISULFIDE INTERCHANGE PROTEIN DSBE"/>
    <property type="match status" value="1"/>
</dbReference>
<proteinExistence type="predicted"/>
<keyword evidence="2" id="KW-0201">Cytochrome c-type biogenesis</keyword>
<organism evidence="6 7">
    <name type="scientific">Sulfidibacter corallicola</name>
    <dbReference type="NCBI Taxonomy" id="2818388"/>
    <lineage>
        <taxon>Bacteria</taxon>
        <taxon>Pseudomonadati</taxon>
        <taxon>Acidobacteriota</taxon>
        <taxon>Holophagae</taxon>
        <taxon>Acanthopleuribacterales</taxon>
        <taxon>Acanthopleuribacteraceae</taxon>
        <taxon>Sulfidibacter</taxon>
    </lineage>
</organism>
<dbReference type="Gene3D" id="3.40.30.10">
    <property type="entry name" value="Glutaredoxin"/>
    <property type="match status" value="1"/>
</dbReference>
<evidence type="ECO:0000256" key="1">
    <source>
        <dbReference type="ARBA" id="ARBA00004196"/>
    </source>
</evidence>
<dbReference type="GO" id="GO:0030313">
    <property type="term" value="C:cell envelope"/>
    <property type="evidence" value="ECO:0007669"/>
    <property type="project" value="UniProtKB-SubCell"/>
</dbReference>
<accession>A0A8A4TPI3</accession>
<gene>
    <name evidence="6" type="ORF">J3U87_05355</name>
</gene>
<evidence type="ECO:0000256" key="3">
    <source>
        <dbReference type="ARBA" id="ARBA00023157"/>
    </source>
</evidence>
<reference evidence="6" key="1">
    <citation type="submission" date="2021-03" db="EMBL/GenBank/DDBJ databases">
        <title>Acanthopleuribacteraceae sp. M133.</title>
        <authorList>
            <person name="Wang G."/>
        </authorList>
    </citation>
    <scope>NUCLEOTIDE SEQUENCE</scope>
    <source>
        <strain evidence="6">M133</strain>
    </source>
</reference>
<evidence type="ECO:0000259" key="5">
    <source>
        <dbReference type="PROSITE" id="PS51352"/>
    </source>
</evidence>
<dbReference type="RefSeq" id="WP_237381996.1">
    <property type="nucleotide sequence ID" value="NZ_CP071793.1"/>
</dbReference>
<sequence length="367" mass="41136">MTLFLTVLIAVGHLAGPHSDPPGSDAKTHIRRCIETMMAVSTLTYDYRYYGTGVMAQQVPPQEGVVLIRPTKKGQPGQYTTAWLKSGDRELMVKDQRVFRYDHAAKVVFHNPLHRVGMPNDDRRKFLAYEGLAYLASSPSPRIVTADNPGDTTIEIELANGALARATVNDRGFLRKLAMTFPDWGGWSKASMVLEINNIRIDEHCAREGRPFPVDFEVKPYSGNFPQVGKPAPTWDLAAPNGDRVSLEDLRGHWVVMDFWAEWCPPCLKGIPAIEKLHQRYRKKGVKFFGVTWKEQGNAAAILRKRGGTYPILVGDPIAEAYRLEESGLPVIYLISPEGQLVDFIRDPRGAEDILPDLLSELLEKDR</sequence>
<dbReference type="GO" id="GO:0017004">
    <property type="term" value="P:cytochrome complex assembly"/>
    <property type="evidence" value="ECO:0007669"/>
    <property type="project" value="UniProtKB-KW"/>
</dbReference>